<dbReference type="AlphaFoldDB" id="A0A0P6VVQ1"/>
<dbReference type="NCBIfam" id="TIGR00254">
    <property type="entry name" value="GGDEF"/>
    <property type="match status" value="1"/>
</dbReference>
<dbReference type="Pfam" id="PF00990">
    <property type="entry name" value="GGDEF"/>
    <property type="match status" value="1"/>
</dbReference>
<dbReference type="SUPFAM" id="SSF55073">
    <property type="entry name" value="Nucleotide cyclase"/>
    <property type="match status" value="1"/>
</dbReference>
<dbReference type="PANTHER" id="PTHR45138">
    <property type="entry name" value="REGULATORY COMPONENTS OF SENSORY TRANSDUCTION SYSTEM"/>
    <property type="match status" value="1"/>
</dbReference>
<feature type="coiled-coil region" evidence="3">
    <location>
        <begin position="273"/>
        <end position="324"/>
    </location>
</feature>
<sequence length="502" mass="55356">MHDEIHSDDLERHLRTPENRQLLERWRAAWHRCGAVPTLSHFNQNHFTVPDMAAVLERLADGEFRYVYFGRDLVRAIRTDLTGRRLDNLGRDVPDSVPSAYRMVAERMAPALAVCTAVRSHSVYSWERLILPVHDDRGPVLLAQSMPLVMRLDLLEAILHSGPSAMVAGTPVRSPDGAMVDLSLILGNRAAVHLFGWDDDRPYGIKLSSILVNLDELELMDFCNLVLSTGAASRLEADCIVGGRRGTYEIAISRFEGGVTLTFSDLGELRSAYNALEQQKTELVIANRALEAQKAELAALAEEMRAARRALDEEMAQRVALEGELRRLASVDDLTGAINRRAFMEILQREVARSVRYGHPLSVITLDVDHFKRINDAYGHAVGDDVLRQVAGALVAAVRTGVDEVARVGGEEFAVILPETHMEGACILADRLRGLLAEIEIDASDPSLITASFGIATWDNRFETIETWLAGADAALYRAKQGGRDRIEMAALPPAASQSRAA</sequence>
<dbReference type="CDD" id="cd01949">
    <property type="entry name" value="GGDEF"/>
    <property type="match status" value="1"/>
</dbReference>
<dbReference type="FunFam" id="3.30.70.270:FF:000001">
    <property type="entry name" value="Diguanylate cyclase domain protein"/>
    <property type="match status" value="1"/>
</dbReference>
<dbReference type="SMART" id="SM00267">
    <property type="entry name" value="GGDEF"/>
    <property type="match status" value="1"/>
</dbReference>
<keyword evidence="6" id="KW-1185">Reference proteome</keyword>
<evidence type="ECO:0000313" key="6">
    <source>
        <dbReference type="Proteomes" id="UP000048984"/>
    </source>
</evidence>
<comment type="catalytic activity">
    <reaction evidence="2">
        <text>2 GTP = 3',3'-c-di-GMP + 2 diphosphate</text>
        <dbReference type="Rhea" id="RHEA:24898"/>
        <dbReference type="ChEBI" id="CHEBI:33019"/>
        <dbReference type="ChEBI" id="CHEBI:37565"/>
        <dbReference type="ChEBI" id="CHEBI:58805"/>
        <dbReference type="EC" id="2.7.7.65"/>
    </reaction>
</comment>
<reference evidence="5 6" key="2">
    <citation type="submission" date="2015-10" db="EMBL/GenBank/DDBJ databases">
        <title>Draft Genome Sequence of Prosthecomicrobium hirschii ATCC 27832.</title>
        <authorList>
            <person name="Daniel J."/>
            <person name="Givan S.A."/>
            <person name="Brun Y.V."/>
            <person name="Brown P.J."/>
        </authorList>
    </citation>
    <scope>NUCLEOTIDE SEQUENCE [LARGE SCALE GENOMIC DNA]</scope>
    <source>
        <strain evidence="5 6">16</strain>
    </source>
</reference>
<dbReference type="EC" id="2.7.7.65" evidence="1"/>
<organism evidence="5 6">
    <name type="scientific">Prosthecodimorpha hirschii</name>
    <dbReference type="NCBI Taxonomy" id="665126"/>
    <lineage>
        <taxon>Bacteria</taxon>
        <taxon>Pseudomonadati</taxon>
        <taxon>Pseudomonadota</taxon>
        <taxon>Alphaproteobacteria</taxon>
        <taxon>Hyphomicrobiales</taxon>
        <taxon>Ancalomicrobiaceae</taxon>
        <taxon>Prosthecodimorpha</taxon>
    </lineage>
</organism>
<dbReference type="PROSITE" id="PS50887">
    <property type="entry name" value="GGDEF"/>
    <property type="match status" value="1"/>
</dbReference>
<name>A0A0P6VVQ1_9HYPH</name>
<comment type="caution">
    <text evidence="5">The sequence shown here is derived from an EMBL/GenBank/DDBJ whole genome shotgun (WGS) entry which is preliminary data.</text>
</comment>
<dbReference type="InterPro" id="IPR043128">
    <property type="entry name" value="Rev_trsase/Diguanyl_cyclase"/>
</dbReference>
<feature type="domain" description="GGDEF" evidence="4">
    <location>
        <begin position="359"/>
        <end position="492"/>
    </location>
</feature>
<dbReference type="GO" id="GO:0052621">
    <property type="term" value="F:diguanylate cyclase activity"/>
    <property type="evidence" value="ECO:0007669"/>
    <property type="project" value="UniProtKB-EC"/>
</dbReference>
<gene>
    <name evidence="5" type="ORF">ABB55_24875</name>
</gene>
<dbReference type="STRING" id="665126.ABB55_24875"/>
<dbReference type="InterPro" id="IPR029787">
    <property type="entry name" value="Nucleotide_cyclase"/>
</dbReference>
<proteinExistence type="predicted"/>
<reference evidence="5 6" key="1">
    <citation type="submission" date="2015-09" db="EMBL/GenBank/DDBJ databases">
        <authorList>
            <person name="Jackson K.R."/>
            <person name="Lunt B.L."/>
            <person name="Fisher J.N.B."/>
            <person name="Gardner A.V."/>
            <person name="Bailey M.E."/>
            <person name="Deus L.M."/>
            <person name="Earl A.S."/>
            <person name="Gibby P.D."/>
            <person name="Hartmann K.A."/>
            <person name="Liu J.E."/>
            <person name="Manci A.M."/>
            <person name="Nielsen D.A."/>
            <person name="Solomon M.B."/>
            <person name="Breakwell D.P."/>
            <person name="Burnett S.H."/>
            <person name="Grose J.H."/>
        </authorList>
    </citation>
    <scope>NUCLEOTIDE SEQUENCE [LARGE SCALE GENOMIC DNA]</scope>
    <source>
        <strain evidence="5 6">16</strain>
    </source>
</reference>
<dbReference type="EMBL" id="LJYW01000001">
    <property type="protein sequence ID" value="KPL55058.1"/>
    <property type="molecule type" value="Genomic_DNA"/>
</dbReference>
<accession>A0A0P6VVQ1</accession>
<evidence type="ECO:0000313" key="5">
    <source>
        <dbReference type="EMBL" id="KPL55058.1"/>
    </source>
</evidence>
<dbReference type="Gene3D" id="3.30.70.270">
    <property type="match status" value="1"/>
</dbReference>
<protein>
    <recommendedName>
        <fullName evidence="1">diguanylate cyclase</fullName>
        <ecNumber evidence="1">2.7.7.65</ecNumber>
    </recommendedName>
</protein>
<dbReference type="PANTHER" id="PTHR45138:SF9">
    <property type="entry name" value="DIGUANYLATE CYCLASE DGCM-RELATED"/>
    <property type="match status" value="1"/>
</dbReference>
<dbReference type="Proteomes" id="UP000048984">
    <property type="component" value="Unassembled WGS sequence"/>
</dbReference>
<evidence type="ECO:0000256" key="3">
    <source>
        <dbReference type="SAM" id="Coils"/>
    </source>
</evidence>
<keyword evidence="3" id="KW-0175">Coiled coil</keyword>
<dbReference type="InterPro" id="IPR000160">
    <property type="entry name" value="GGDEF_dom"/>
</dbReference>
<evidence type="ECO:0000256" key="1">
    <source>
        <dbReference type="ARBA" id="ARBA00012528"/>
    </source>
</evidence>
<dbReference type="InterPro" id="IPR050469">
    <property type="entry name" value="Diguanylate_Cyclase"/>
</dbReference>
<evidence type="ECO:0000259" key="4">
    <source>
        <dbReference type="PROSITE" id="PS50887"/>
    </source>
</evidence>
<evidence type="ECO:0000256" key="2">
    <source>
        <dbReference type="ARBA" id="ARBA00034247"/>
    </source>
</evidence>
<dbReference type="RefSeq" id="WP_054361225.1">
    <property type="nucleotide sequence ID" value="NZ_JAPCYQ010000001.1"/>
</dbReference>